<keyword evidence="2" id="KW-0560">Oxidoreductase</keyword>
<feature type="domain" description="Acyl-CoA dehydrogenase C-terminal" evidence="4">
    <location>
        <begin position="246"/>
        <end position="378"/>
    </location>
</feature>
<dbReference type="InterPro" id="IPR046373">
    <property type="entry name" value="Acyl-CoA_Oxase/DH_mid-dom_sf"/>
</dbReference>
<reference evidence="5 6" key="1">
    <citation type="submission" date="2017-11" db="EMBL/GenBank/DDBJ databases">
        <title>Draft Genome Sequence of Methylobacter psychrotolerans Sph1T, an Obligate Methanotroph from Low-Temperature Environments.</title>
        <authorList>
            <person name="Oshkin I.Y."/>
            <person name="Miroshnikov K."/>
            <person name="Belova S.E."/>
            <person name="Korzhenkov A."/>
            <person name="Toshchakov S.V."/>
            <person name="Dedysh S.N."/>
        </authorList>
    </citation>
    <scope>NUCLEOTIDE SEQUENCE [LARGE SCALE GENOMIC DNA]</scope>
    <source>
        <strain evidence="5 6">Sph1</strain>
    </source>
</reference>
<evidence type="ECO:0000313" key="5">
    <source>
        <dbReference type="EMBL" id="POZ51447.1"/>
    </source>
</evidence>
<feature type="domain" description="Acyl-CoA dehydrogenase/oxidase N-terminal" evidence="3">
    <location>
        <begin position="43"/>
        <end position="123"/>
    </location>
</feature>
<dbReference type="InterPro" id="IPR037069">
    <property type="entry name" value="AcylCoA_DH/ox_N_sf"/>
</dbReference>
<dbReference type="GO" id="GO:0006552">
    <property type="term" value="P:L-leucine catabolic process"/>
    <property type="evidence" value="ECO:0007669"/>
    <property type="project" value="TreeGrafter"/>
</dbReference>
<evidence type="ECO:0000313" key="6">
    <source>
        <dbReference type="Proteomes" id="UP000237423"/>
    </source>
</evidence>
<evidence type="ECO:0000259" key="4">
    <source>
        <dbReference type="Pfam" id="PF08028"/>
    </source>
</evidence>
<dbReference type="GO" id="GO:0004497">
    <property type="term" value="F:monooxygenase activity"/>
    <property type="evidence" value="ECO:0007669"/>
    <property type="project" value="UniProtKB-KW"/>
</dbReference>
<dbReference type="GO" id="GO:0008470">
    <property type="term" value="F:3-methylbutanoyl-CoA dehydrogenase activity"/>
    <property type="evidence" value="ECO:0007669"/>
    <property type="project" value="TreeGrafter"/>
</dbReference>
<dbReference type="SUPFAM" id="SSF47203">
    <property type="entry name" value="Acyl-CoA dehydrogenase C-terminal domain-like"/>
    <property type="match status" value="1"/>
</dbReference>
<dbReference type="PANTHER" id="PTHR43884">
    <property type="entry name" value="ACYL-COA DEHYDROGENASE"/>
    <property type="match status" value="1"/>
</dbReference>
<evidence type="ECO:0000256" key="1">
    <source>
        <dbReference type="ARBA" id="ARBA00022630"/>
    </source>
</evidence>
<comment type="caution">
    <text evidence="5">The sequence shown here is derived from an EMBL/GenBank/DDBJ whole genome shotgun (WGS) entry which is preliminary data.</text>
</comment>
<dbReference type="RefSeq" id="WP_249028055.1">
    <property type="nucleotide sequence ID" value="NZ_PGFZ01000006.1"/>
</dbReference>
<dbReference type="Gene3D" id="2.40.110.10">
    <property type="entry name" value="Butyryl-CoA Dehydrogenase, subunit A, domain 2"/>
    <property type="match status" value="1"/>
</dbReference>
<dbReference type="AlphaFoldDB" id="A0A2S5CL14"/>
<dbReference type="GO" id="GO:0050660">
    <property type="term" value="F:flavin adenine dinucleotide binding"/>
    <property type="evidence" value="ECO:0007669"/>
    <property type="project" value="InterPro"/>
</dbReference>
<keyword evidence="1" id="KW-0285">Flavoprotein</keyword>
<evidence type="ECO:0000259" key="3">
    <source>
        <dbReference type="Pfam" id="PF02771"/>
    </source>
</evidence>
<dbReference type="EMBL" id="PGFZ01000006">
    <property type="protein sequence ID" value="POZ51447.1"/>
    <property type="molecule type" value="Genomic_DNA"/>
</dbReference>
<dbReference type="InterPro" id="IPR013786">
    <property type="entry name" value="AcylCoA_DH/ox_N"/>
</dbReference>
<dbReference type="InterPro" id="IPR036250">
    <property type="entry name" value="AcylCo_DH-like_C"/>
</dbReference>
<name>A0A2S5CL14_9GAMM</name>
<protein>
    <submittedName>
        <fullName evidence="5">Monooxygenase</fullName>
    </submittedName>
</protein>
<dbReference type="Gene3D" id="1.10.540.10">
    <property type="entry name" value="Acyl-CoA dehydrogenase/oxidase, N-terminal domain"/>
    <property type="match status" value="1"/>
</dbReference>
<dbReference type="Proteomes" id="UP000237423">
    <property type="component" value="Unassembled WGS sequence"/>
</dbReference>
<proteinExistence type="predicted"/>
<evidence type="ECO:0000256" key="2">
    <source>
        <dbReference type="ARBA" id="ARBA00023002"/>
    </source>
</evidence>
<dbReference type="Pfam" id="PF02771">
    <property type="entry name" value="Acyl-CoA_dh_N"/>
    <property type="match status" value="1"/>
</dbReference>
<dbReference type="PIRSF" id="PIRSF016578">
    <property type="entry name" value="HsaA"/>
    <property type="match status" value="1"/>
</dbReference>
<dbReference type="FunFam" id="2.40.110.10:FF:000020">
    <property type="entry name" value="Putative acyl-CoA dehydrogenase YdbM"/>
    <property type="match status" value="1"/>
</dbReference>
<dbReference type="Gene3D" id="1.20.140.10">
    <property type="entry name" value="Butyryl-CoA Dehydrogenase, subunit A, domain 3"/>
    <property type="match status" value="1"/>
</dbReference>
<dbReference type="Pfam" id="PF08028">
    <property type="entry name" value="Acyl-CoA_dh_2"/>
    <property type="match status" value="1"/>
</dbReference>
<dbReference type="SUPFAM" id="SSF56645">
    <property type="entry name" value="Acyl-CoA dehydrogenase NM domain-like"/>
    <property type="match status" value="1"/>
</dbReference>
<dbReference type="InterPro" id="IPR013107">
    <property type="entry name" value="Acyl-CoA_DH_C"/>
</dbReference>
<keyword evidence="5" id="KW-0503">Monooxygenase</keyword>
<gene>
    <name evidence="5" type="ORF">AADEFJLK_02897</name>
</gene>
<dbReference type="CDD" id="cd01163">
    <property type="entry name" value="DszC"/>
    <property type="match status" value="1"/>
</dbReference>
<sequence length="403" mass="45223">MDMNKFTDNDSQENTAEQPDPFTIAKHLAELFALTVVERDYLGGTPKQERDEIRNSGLLALIIPKKYGGQGANWVDTMQIVRKIATVDSSLAHVFGFQHLMLATVRLFSKPEQWERWFEQTAQLNWFWGNALNPLDTRLTAKPFLGGYEFSGKKSFCSGAIDSEMLIVSAIATTDGKLLIAAIPTTRTGVSVIQDWDNIGQRQTDSGSVIFKKVRVEDYEILAEPGPLSTPFSCLRPLVAQLILTNIYLGIAEGAFEDARQYTLNEARPWHSSNMAAANQDPYILNHYGNFYVGLESTRVLSDLAAAKLDKAWQQDTQLGEEERGEVAIAISSAKVLATRTGMDITSNMFEVMGSRATHGGLRLDRHWRNLRTHTLHDPLDYKIKELGEWILNKAYPKPTFYS</sequence>
<organism evidence="5 6">
    <name type="scientific">Methylovulum psychrotolerans</name>
    <dbReference type="NCBI Taxonomy" id="1704499"/>
    <lineage>
        <taxon>Bacteria</taxon>
        <taxon>Pseudomonadati</taxon>
        <taxon>Pseudomonadota</taxon>
        <taxon>Gammaproteobacteria</taxon>
        <taxon>Methylococcales</taxon>
        <taxon>Methylococcaceae</taxon>
        <taxon>Methylovulum</taxon>
    </lineage>
</organism>
<dbReference type="InterPro" id="IPR009100">
    <property type="entry name" value="AcylCoA_DH/oxidase_NM_dom_sf"/>
</dbReference>
<dbReference type="PANTHER" id="PTHR43884:SF12">
    <property type="entry name" value="ISOVALERYL-COA DEHYDROGENASE, MITOCHONDRIAL-RELATED"/>
    <property type="match status" value="1"/>
</dbReference>
<accession>A0A2S5CL14</accession>